<keyword evidence="5" id="KW-1185">Reference proteome</keyword>
<dbReference type="EMBL" id="CP053661">
    <property type="protein sequence ID" value="QKD84664.1"/>
    <property type="molecule type" value="Genomic_DNA"/>
</dbReference>
<accession>A0A6M8BCV0</accession>
<dbReference type="Gene3D" id="2.60.120.380">
    <property type="match status" value="2"/>
</dbReference>
<dbReference type="InterPro" id="IPR007280">
    <property type="entry name" value="Peptidase_C_arc/bac"/>
</dbReference>
<dbReference type="InterPro" id="IPR001940">
    <property type="entry name" value="Peptidase_S1C"/>
</dbReference>
<dbReference type="InterPro" id="IPR051201">
    <property type="entry name" value="Chloro_Bact_Ser_Proteases"/>
</dbReference>
<dbReference type="Pfam" id="PF04151">
    <property type="entry name" value="PPC"/>
    <property type="match status" value="2"/>
</dbReference>
<dbReference type="KEGG" id="theu:HPC62_22945"/>
<evidence type="ECO:0000313" key="5">
    <source>
        <dbReference type="Proteomes" id="UP000505210"/>
    </source>
</evidence>
<reference evidence="4 5" key="1">
    <citation type="submission" date="2020-05" db="EMBL/GenBank/DDBJ databases">
        <title>Complete genome sequence of of a novel Thermoleptolyngbya strain isolated from hot springs of Ganzi, Sichuan China.</title>
        <authorList>
            <person name="Tang J."/>
            <person name="Daroch M."/>
            <person name="Li L."/>
            <person name="Waleron K."/>
            <person name="Waleron M."/>
            <person name="Waleron M."/>
        </authorList>
    </citation>
    <scope>NUCLEOTIDE SEQUENCE [LARGE SCALE GENOMIC DNA]</scope>
    <source>
        <strain evidence="4 5">PKUAC-SCTA183</strain>
    </source>
</reference>
<organism evidence="4 5">
    <name type="scientific">Thermoleptolyngbya sichuanensis A183</name>
    <dbReference type="NCBI Taxonomy" id="2737172"/>
    <lineage>
        <taxon>Bacteria</taxon>
        <taxon>Bacillati</taxon>
        <taxon>Cyanobacteriota</taxon>
        <taxon>Cyanophyceae</taxon>
        <taxon>Oculatellales</taxon>
        <taxon>Oculatellaceae</taxon>
        <taxon>Thermoleptolyngbya</taxon>
        <taxon>Thermoleptolyngbya sichuanensis</taxon>
    </lineage>
</organism>
<dbReference type="GO" id="GO:0004252">
    <property type="term" value="F:serine-type endopeptidase activity"/>
    <property type="evidence" value="ECO:0007669"/>
    <property type="project" value="InterPro"/>
</dbReference>
<dbReference type="PANTHER" id="PTHR43343:SF3">
    <property type="entry name" value="PROTEASE DO-LIKE 8, CHLOROPLASTIC"/>
    <property type="match status" value="1"/>
</dbReference>
<dbReference type="AlphaFoldDB" id="A0A6M8BCV0"/>
<evidence type="ECO:0000259" key="3">
    <source>
        <dbReference type="Pfam" id="PF04151"/>
    </source>
</evidence>
<dbReference type="Proteomes" id="UP000505210">
    <property type="component" value="Chromosome"/>
</dbReference>
<dbReference type="PANTHER" id="PTHR43343">
    <property type="entry name" value="PEPTIDASE S12"/>
    <property type="match status" value="1"/>
</dbReference>
<dbReference type="Gene3D" id="2.40.10.120">
    <property type="match status" value="1"/>
</dbReference>
<dbReference type="SUPFAM" id="SSF50494">
    <property type="entry name" value="Trypsin-like serine proteases"/>
    <property type="match status" value="1"/>
</dbReference>
<sequence length="482" mass="50676">MSYFLLRQVTSGLLAFGTLGSVLLADVIVPAPARLGTRGVAQAQDIEEVNVRVYRQASPAVVSIQTQTGTGSGSIISPDGLILTNAHVVSNARQVRVILADGRRLDGEVIAFAEGGLDLAAVRVRAQNLPTVPLATPGSVEVGQRAFAIGTPFGQFQGTFTTGIVSRLDTNRGLIQTDAAINPGNSGGPLLNSQGQMIGVNSAIFSPRGTSGNTGIGFAISMDRVQPFLVAVREGRAPRTAQQAPQLGGGPTARRITLNGAPVQGVLSSSSGVLSSDSSFFNAYTFQGQAGQEVTIEMTSREVNPYLILLRPDGSDLAQDNDSGGDRNARLTAVLPETGLYTILANTFEAGETGRYRLSAITSAGSGTATTPPSPNTRVLLRVEGSLGPNSLVWAEDNSLYQEYALDGQAGQTVTITMESIEFDTYLILLDANGRVVGQNDDESPSSTNSRLTVTLPRTGTYRIIANAYDRNGQGRYVLTVR</sequence>
<keyword evidence="1 4" id="KW-0645">Protease</keyword>
<gene>
    <name evidence="4" type="ORF">HPC62_22945</name>
</gene>
<dbReference type="RefSeq" id="WP_172358679.1">
    <property type="nucleotide sequence ID" value="NZ_CP053661.1"/>
</dbReference>
<keyword evidence="2" id="KW-0378">Hydrolase</keyword>
<feature type="domain" description="Peptidase C-terminal archaeal/bacterial" evidence="3">
    <location>
        <begin position="283"/>
        <end position="344"/>
    </location>
</feature>
<name>A0A6M8BCV0_9CYAN</name>
<evidence type="ECO:0000256" key="2">
    <source>
        <dbReference type="ARBA" id="ARBA00022801"/>
    </source>
</evidence>
<dbReference type="InterPro" id="IPR009003">
    <property type="entry name" value="Peptidase_S1_PA"/>
</dbReference>
<dbReference type="GO" id="GO:0006508">
    <property type="term" value="P:proteolysis"/>
    <property type="evidence" value="ECO:0007669"/>
    <property type="project" value="UniProtKB-KW"/>
</dbReference>
<proteinExistence type="predicted"/>
<evidence type="ECO:0000313" key="4">
    <source>
        <dbReference type="EMBL" id="QKD84664.1"/>
    </source>
</evidence>
<protein>
    <submittedName>
        <fullName evidence="4">Trypsin-like serine protease</fullName>
    </submittedName>
</protein>
<dbReference type="PRINTS" id="PR00834">
    <property type="entry name" value="PROTEASES2C"/>
</dbReference>
<feature type="domain" description="Peptidase C-terminal archaeal/bacterial" evidence="3">
    <location>
        <begin position="404"/>
        <end position="464"/>
    </location>
</feature>
<dbReference type="Pfam" id="PF13365">
    <property type="entry name" value="Trypsin_2"/>
    <property type="match status" value="1"/>
</dbReference>
<evidence type="ECO:0000256" key="1">
    <source>
        <dbReference type="ARBA" id="ARBA00022670"/>
    </source>
</evidence>